<dbReference type="PANTHER" id="PTHR37016:SF3">
    <property type="entry name" value="NEUTRAL PROTEASE 2-RELATED"/>
    <property type="match status" value="1"/>
</dbReference>
<evidence type="ECO:0000256" key="6">
    <source>
        <dbReference type="ARBA" id="ARBA00022833"/>
    </source>
</evidence>
<dbReference type="GO" id="GO:0046872">
    <property type="term" value="F:metal ion binding"/>
    <property type="evidence" value="ECO:0007669"/>
    <property type="project" value="UniProtKB-KW"/>
</dbReference>
<sequence>MFSTSVRSALVALVFAAAASAAPGLSLSLTGPTEVSSVSALHVTATLVNTGDVELKLLNDPRTVLHTFETDSFTITDPSGASPAFKGLLAKYVPATVLARNLDSSFTVLAPGASVEITHDLSKAYNFTASGASTYDIAAANAFQYVDAETKTLVTIHADHADTHTAAISGELAVARRSNVNKRIAYQSCSTTEKSQLVSAAAAAQTYANNAKSYLTTQTTTSTRFVTWFGTFTTAHHTTILSHYTKMAADAYADYTFDCSCTDSDTYAYVFPDEFGTIYLCGVFWEVATTGTDSQGGTLIHESSHFLVTASTQDYVYGQTAAKALAKSNSAEAVENADNHEYFAENNPAQA</sequence>
<dbReference type="InterPro" id="IPR029463">
    <property type="entry name" value="Lys_MEP"/>
</dbReference>
<dbReference type="GO" id="GO:0006508">
    <property type="term" value="P:proteolysis"/>
    <property type="evidence" value="ECO:0007669"/>
    <property type="project" value="UniProtKB-KW"/>
</dbReference>
<dbReference type="SMART" id="SM01351">
    <property type="entry name" value="Aspzincin_M35"/>
    <property type="match status" value="1"/>
</dbReference>
<gene>
    <name evidence="10" type="ORF">DFH08DRAFT_848462</name>
</gene>
<reference evidence="10" key="1">
    <citation type="submission" date="2023-03" db="EMBL/GenBank/DDBJ databases">
        <title>Massive genome expansion in bonnet fungi (Mycena s.s.) driven by repeated elements and novel gene families across ecological guilds.</title>
        <authorList>
            <consortium name="Lawrence Berkeley National Laboratory"/>
            <person name="Harder C.B."/>
            <person name="Miyauchi S."/>
            <person name="Viragh M."/>
            <person name="Kuo A."/>
            <person name="Thoen E."/>
            <person name="Andreopoulos B."/>
            <person name="Lu D."/>
            <person name="Skrede I."/>
            <person name="Drula E."/>
            <person name="Henrissat B."/>
            <person name="Morin E."/>
            <person name="Kohler A."/>
            <person name="Barry K."/>
            <person name="LaButti K."/>
            <person name="Morin E."/>
            <person name="Salamov A."/>
            <person name="Lipzen A."/>
            <person name="Mereny Z."/>
            <person name="Hegedus B."/>
            <person name="Baldrian P."/>
            <person name="Stursova M."/>
            <person name="Weitz H."/>
            <person name="Taylor A."/>
            <person name="Grigoriev I.V."/>
            <person name="Nagy L.G."/>
            <person name="Martin F."/>
            <person name="Kauserud H."/>
        </authorList>
    </citation>
    <scope>NUCLEOTIDE SEQUENCE</scope>
    <source>
        <strain evidence="10">CBHHK002</strain>
    </source>
</reference>
<dbReference type="InterPro" id="IPR024079">
    <property type="entry name" value="MetalloPept_cat_dom_sf"/>
</dbReference>
<dbReference type="Pfam" id="PF14521">
    <property type="entry name" value="Aspzincin_M35"/>
    <property type="match status" value="1"/>
</dbReference>
<evidence type="ECO:0000256" key="7">
    <source>
        <dbReference type="ARBA" id="ARBA00023049"/>
    </source>
</evidence>
<proteinExistence type="inferred from homology"/>
<evidence type="ECO:0000256" key="8">
    <source>
        <dbReference type="SAM" id="SignalP"/>
    </source>
</evidence>
<comment type="caution">
    <text evidence="10">The sequence shown here is derived from an EMBL/GenBank/DDBJ whole genome shotgun (WGS) entry which is preliminary data.</text>
</comment>
<dbReference type="GO" id="GO:0004222">
    <property type="term" value="F:metalloendopeptidase activity"/>
    <property type="evidence" value="ECO:0007669"/>
    <property type="project" value="InterPro"/>
</dbReference>
<keyword evidence="11" id="KW-1185">Reference proteome</keyword>
<keyword evidence="4" id="KW-0479">Metal-binding</keyword>
<dbReference type="EMBL" id="JARIHO010000007">
    <property type="protein sequence ID" value="KAJ7358438.1"/>
    <property type="molecule type" value="Genomic_DNA"/>
</dbReference>
<keyword evidence="6" id="KW-0862">Zinc</keyword>
<organism evidence="10 11">
    <name type="scientific">Mycena albidolilacea</name>
    <dbReference type="NCBI Taxonomy" id="1033008"/>
    <lineage>
        <taxon>Eukaryota</taxon>
        <taxon>Fungi</taxon>
        <taxon>Dikarya</taxon>
        <taxon>Basidiomycota</taxon>
        <taxon>Agaricomycotina</taxon>
        <taxon>Agaricomycetes</taxon>
        <taxon>Agaricomycetidae</taxon>
        <taxon>Agaricales</taxon>
        <taxon>Marasmiineae</taxon>
        <taxon>Mycenaceae</taxon>
        <taxon>Mycena</taxon>
    </lineage>
</organism>
<protein>
    <submittedName>
        <fullName evidence="10">Peptidyl-Lys metalloendopeptidase</fullName>
    </submittedName>
</protein>
<keyword evidence="8" id="KW-0732">Signal</keyword>
<comment type="similarity">
    <text evidence="2">Belongs to the peptidase M35 family.</text>
</comment>
<feature type="chain" id="PRO_5041993533" evidence="8">
    <location>
        <begin position="22"/>
        <end position="351"/>
    </location>
</feature>
<dbReference type="AlphaFoldDB" id="A0AAD7AH76"/>
<feature type="domain" description="Lysine-specific metallo-endopeptidase" evidence="9">
    <location>
        <begin position="213"/>
        <end position="345"/>
    </location>
</feature>
<dbReference type="Proteomes" id="UP001218218">
    <property type="component" value="Unassembled WGS sequence"/>
</dbReference>
<dbReference type="Gene3D" id="3.40.390.10">
    <property type="entry name" value="Collagenase (Catalytic Domain)"/>
    <property type="match status" value="1"/>
</dbReference>
<evidence type="ECO:0000256" key="2">
    <source>
        <dbReference type="ARBA" id="ARBA00010279"/>
    </source>
</evidence>
<comment type="cofactor">
    <cofactor evidence="1">
        <name>Zn(2+)</name>
        <dbReference type="ChEBI" id="CHEBI:29105"/>
    </cofactor>
</comment>
<keyword evidence="7" id="KW-0482">Metalloprotease</keyword>
<evidence type="ECO:0000313" key="10">
    <source>
        <dbReference type="EMBL" id="KAJ7358438.1"/>
    </source>
</evidence>
<feature type="signal peptide" evidence="8">
    <location>
        <begin position="1"/>
        <end position="21"/>
    </location>
</feature>
<evidence type="ECO:0000256" key="4">
    <source>
        <dbReference type="ARBA" id="ARBA00022723"/>
    </source>
</evidence>
<evidence type="ECO:0000313" key="11">
    <source>
        <dbReference type="Proteomes" id="UP001218218"/>
    </source>
</evidence>
<dbReference type="SUPFAM" id="SSF55486">
    <property type="entry name" value="Metalloproteases ('zincins'), catalytic domain"/>
    <property type="match status" value="1"/>
</dbReference>
<dbReference type="PANTHER" id="PTHR37016">
    <property type="match status" value="1"/>
</dbReference>
<evidence type="ECO:0000256" key="3">
    <source>
        <dbReference type="ARBA" id="ARBA00022670"/>
    </source>
</evidence>
<keyword evidence="5" id="KW-0378">Hydrolase</keyword>
<name>A0AAD7AH76_9AGAR</name>
<accession>A0AAD7AH76</accession>
<evidence type="ECO:0000256" key="1">
    <source>
        <dbReference type="ARBA" id="ARBA00001947"/>
    </source>
</evidence>
<dbReference type="InterPro" id="IPR050414">
    <property type="entry name" value="Fungal_M35_metalloproteases"/>
</dbReference>
<evidence type="ECO:0000259" key="9">
    <source>
        <dbReference type="SMART" id="SM01351"/>
    </source>
</evidence>
<keyword evidence="3" id="KW-0645">Protease</keyword>
<evidence type="ECO:0000256" key="5">
    <source>
        <dbReference type="ARBA" id="ARBA00022801"/>
    </source>
</evidence>
<dbReference type="Gene3D" id="2.60.40.2970">
    <property type="match status" value="1"/>
</dbReference>